<name>A0AAV6M2F9_9ROSI</name>
<dbReference type="AlphaFoldDB" id="A0AAV6M2F9"/>
<evidence type="ECO:0000313" key="1">
    <source>
        <dbReference type="EMBL" id="KAG6573869.1"/>
    </source>
</evidence>
<feature type="non-terminal residue" evidence="1">
    <location>
        <position position="1"/>
    </location>
</feature>
<dbReference type="EMBL" id="JAGKQH010000018">
    <property type="protein sequence ID" value="KAG6573869.1"/>
    <property type="molecule type" value="Genomic_DNA"/>
</dbReference>
<evidence type="ECO:0000313" key="2">
    <source>
        <dbReference type="Proteomes" id="UP000685013"/>
    </source>
</evidence>
<keyword evidence="2" id="KW-1185">Reference proteome</keyword>
<accession>A0AAV6M2F9</accession>
<protein>
    <submittedName>
        <fullName evidence="1">Uncharacterized protein</fullName>
    </submittedName>
</protein>
<comment type="caution">
    <text evidence="1">The sequence shown here is derived from an EMBL/GenBank/DDBJ whole genome shotgun (WGS) entry which is preliminary data.</text>
</comment>
<proteinExistence type="predicted"/>
<gene>
    <name evidence="1" type="ORF">SDJN03_27756</name>
</gene>
<sequence length="67" mass="7687">MSFTISIPFEIIEVNALEEVDPELSLTFFRGFVLFNVPKLWTNLRYEPISIIYILSLLGAKQLGELP</sequence>
<dbReference type="Proteomes" id="UP000685013">
    <property type="component" value="Chromosome 18"/>
</dbReference>
<reference evidence="1 2" key="1">
    <citation type="journal article" date="2021" name="Hortic Res">
        <title>The domestication of Cucurbita argyrosperma as revealed by the genome of its wild relative.</title>
        <authorList>
            <person name="Barrera-Redondo J."/>
            <person name="Sanchez-de la Vega G."/>
            <person name="Aguirre-Liguori J.A."/>
            <person name="Castellanos-Morales G."/>
            <person name="Gutierrez-Guerrero Y.T."/>
            <person name="Aguirre-Dugua X."/>
            <person name="Aguirre-Planter E."/>
            <person name="Tenaillon M.I."/>
            <person name="Lira-Saade R."/>
            <person name="Eguiarte L.E."/>
        </authorList>
    </citation>
    <scope>NUCLEOTIDE SEQUENCE [LARGE SCALE GENOMIC DNA]</scope>
    <source>
        <strain evidence="1">JBR-2021</strain>
    </source>
</reference>
<organism evidence="1 2">
    <name type="scientific">Cucurbita argyrosperma subsp. sororia</name>
    <dbReference type="NCBI Taxonomy" id="37648"/>
    <lineage>
        <taxon>Eukaryota</taxon>
        <taxon>Viridiplantae</taxon>
        <taxon>Streptophyta</taxon>
        <taxon>Embryophyta</taxon>
        <taxon>Tracheophyta</taxon>
        <taxon>Spermatophyta</taxon>
        <taxon>Magnoliopsida</taxon>
        <taxon>eudicotyledons</taxon>
        <taxon>Gunneridae</taxon>
        <taxon>Pentapetalae</taxon>
        <taxon>rosids</taxon>
        <taxon>fabids</taxon>
        <taxon>Cucurbitales</taxon>
        <taxon>Cucurbitaceae</taxon>
        <taxon>Cucurbiteae</taxon>
        <taxon>Cucurbita</taxon>
    </lineage>
</organism>